<proteinExistence type="predicted"/>
<feature type="transmembrane region" description="Helical" evidence="1">
    <location>
        <begin position="172"/>
        <end position="191"/>
    </location>
</feature>
<evidence type="ECO:0000256" key="1">
    <source>
        <dbReference type="SAM" id="Phobius"/>
    </source>
</evidence>
<keyword evidence="1" id="KW-0812">Transmembrane</keyword>
<feature type="transmembrane region" description="Helical" evidence="1">
    <location>
        <begin position="234"/>
        <end position="252"/>
    </location>
</feature>
<feature type="transmembrane region" description="Helical" evidence="1">
    <location>
        <begin position="329"/>
        <end position="347"/>
    </location>
</feature>
<feature type="transmembrane region" description="Helical" evidence="1">
    <location>
        <begin position="452"/>
        <end position="477"/>
    </location>
</feature>
<protein>
    <recommendedName>
        <fullName evidence="4">ABC transporter permease</fullName>
    </recommendedName>
</protein>
<feature type="transmembrane region" description="Helical" evidence="1">
    <location>
        <begin position="303"/>
        <end position="323"/>
    </location>
</feature>
<evidence type="ECO:0008006" key="4">
    <source>
        <dbReference type="Google" id="ProtNLM"/>
    </source>
</evidence>
<reference evidence="3" key="1">
    <citation type="journal article" date="2019" name="Int. J. Syst. Evol. Microbiol.">
        <title>The Global Catalogue of Microorganisms (GCM) 10K type strain sequencing project: providing services to taxonomists for standard genome sequencing and annotation.</title>
        <authorList>
            <consortium name="The Broad Institute Genomics Platform"/>
            <consortium name="The Broad Institute Genome Sequencing Center for Infectious Disease"/>
            <person name="Wu L."/>
            <person name="Ma J."/>
        </authorList>
    </citation>
    <scope>NUCLEOTIDE SEQUENCE [LARGE SCALE GENOMIC DNA]</scope>
    <source>
        <strain evidence="3">CGMCC 1.12192</strain>
    </source>
</reference>
<feature type="transmembrane region" description="Helical" evidence="1">
    <location>
        <begin position="21"/>
        <end position="48"/>
    </location>
</feature>
<feature type="transmembrane region" description="Helical" evidence="1">
    <location>
        <begin position="483"/>
        <end position="505"/>
    </location>
</feature>
<keyword evidence="3" id="KW-1185">Reference proteome</keyword>
<gene>
    <name evidence="2" type="ORF">ACFPER_13645</name>
</gene>
<feature type="transmembrane region" description="Helical" evidence="1">
    <location>
        <begin position="410"/>
        <end position="431"/>
    </location>
</feature>
<feature type="transmembrane region" description="Helical" evidence="1">
    <location>
        <begin position="136"/>
        <end position="160"/>
    </location>
</feature>
<feature type="transmembrane region" description="Helical" evidence="1">
    <location>
        <begin position="100"/>
        <end position="124"/>
    </location>
</feature>
<sequence>MVAQLLRLKLRLLGNIFRRSTWQVVGIVVGLIYGLGIAALLFLILVGLRGVDDAALVRDVVVVGGAATVVGFLLVPLVFGVDDTMDPRRFALFGMPDRTLALGLAVAAAIGVPALALALVLTGTVVTWSRGVGETLLALLAAPLAFATCLLGARLTAGLGGMLLETRRSREVASVIGVLLVVMAAPLIVALTTVDWANSGRRALGAIAGGLSWTPLGAAFAVPGDAADGAWGTAILKLAIAAATVWFAWMAWERLVARMLVTPGREASARSYHGLGWFGRMPHGATGAIAARSITYWFRDARYWVALLMIPITPVLVTVPLGIAGVPALYLGLIPVPLVCLLLGWSLHNDTAYDSTAVWLHVASGVRGVADRVGRLAPVLISGILVIGLGSAVTVFVLDDWRLLPSLLGVSTALLLAGLGLGSITSAAMPYPVVKPGDSPFQAPQSTGAVTALVQSFTMFGSLLVAAPAIAFAGLGIFSDPAWHAASLAAGVGLGVLVLVLGVWAGGNVFQRRGPEILAAALRA</sequence>
<dbReference type="Proteomes" id="UP001595960">
    <property type="component" value="Unassembled WGS sequence"/>
</dbReference>
<evidence type="ECO:0000313" key="3">
    <source>
        <dbReference type="Proteomes" id="UP001595960"/>
    </source>
</evidence>
<accession>A0ABV9R6R7</accession>
<keyword evidence="1" id="KW-0472">Membrane</keyword>
<name>A0ABV9R6R7_9MICO</name>
<dbReference type="RefSeq" id="WP_204395090.1">
    <property type="nucleotide sequence ID" value="NZ_JAFBBW010000001.1"/>
</dbReference>
<dbReference type="EMBL" id="JBHSJC010000002">
    <property type="protein sequence ID" value="MFC4829846.1"/>
    <property type="molecule type" value="Genomic_DNA"/>
</dbReference>
<feature type="transmembrane region" description="Helical" evidence="1">
    <location>
        <begin position="376"/>
        <end position="398"/>
    </location>
</feature>
<comment type="caution">
    <text evidence="2">The sequence shown here is derived from an EMBL/GenBank/DDBJ whole genome shotgun (WGS) entry which is preliminary data.</text>
</comment>
<keyword evidence="1" id="KW-1133">Transmembrane helix</keyword>
<organism evidence="2 3">
    <name type="scientific">Agromyces aurantiacus</name>
    <dbReference type="NCBI Taxonomy" id="165814"/>
    <lineage>
        <taxon>Bacteria</taxon>
        <taxon>Bacillati</taxon>
        <taxon>Actinomycetota</taxon>
        <taxon>Actinomycetes</taxon>
        <taxon>Micrococcales</taxon>
        <taxon>Microbacteriaceae</taxon>
        <taxon>Agromyces</taxon>
    </lineage>
</organism>
<evidence type="ECO:0000313" key="2">
    <source>
        <dbReference type="EMBL" id="MFC4829846.1"/>
    </source>
</evidence>
<feature type="transmembrane region" description="Helical" evidence="1">
    <location>
        <begin position="60"/>
        <end position="79"/>
    </location>
</feature>